<dbReference type="EMBL" id="JAFHKK010000001">
    <property type="protein sequence ID" value="MBN2963346.1"/>
    <property type="molecule type" value="Genomic_DNA"/>
</dbReference>
<keyword evidence="3" id="KW-0408">Iron</keyword>
<dbReference type="InterPro" id="IPR017896">
    <property type="entry name" value="4Fe4S_Fe-S-bd"/>
</dbReference>
<dbReference type="Pfam" id="PF12838">
    <property type="entry name" value="Fer4_7"/>
    <property type="match status" value="1"/>
</dbReference>
<feature type="domain" description="4Fe-4S ferredoxin-type" evidence="5">
    <location>
        <begin position="233"/>
        <end position="262"/>
    </location>
</feature>
<reference evidence="7" key="2">
    <citation type="submission" date="2021-02" db="EMBL/GenBank/DDBJ databases">
        <title>Sulfurospirillum tamanensis sp. nov.</title>
        <authorList>
            <person name="Merkel A.Y."/>
        </authorList>
    </citation>
    <scope>NUCLEOTIDE SEQUENCE [LARGE SCALE GENOMIC DNA]</scope>
    <source>
        <strain evidence="7">T05b</strain>
    </source>
</reference>
<accession>A0ABS2WNT3</accession>
<reference evidence="6 7" key="1">
    <citation type="submission" date="2021-02" db="EMBL/GenBank/DDBJ databases">
        <title>Sulfurospirillum tamanensis sp. nov.</title>
        <authorList>
            <person name="Frolova A."/>
            <person name="Merkel A."/>
            <person name="Slobodkin A."/>
        </authorList>
    </citation>
    <scope>NUCLEOTIDE SEQUENCE [LARGE SCALE GENOMIC DNA]</scope>
    <source>
        <strain evidence="6 7">T05b</strain>
    </source>
</reference>
<keyword evidence="7" id="KW-1185">Reference proteome</keyword>
<dbReference type="Pfam" id="PF13237">
    <property type="entry name" value="Fer4_10"/>
    <property type="match status" value="1"/>
</dbReference>
<dbReference type="PROSITE" id="PS51379">
    <property type="entry name" value="4FE4S_FER_2"/>
    <property type="match status" value="4"/>
</dbReference>
<reference evidence="6 7" key="3">
    <citation type="submission" date="2021-02" db="EMBL/GenBank/DDBJ databases">
        <authorList>
            <person name="Merkel A.Y."/>
        </authorList>
    </citation>
    <scope>NUCLEOTIDE SEQUENCE [LARGE SCALE GENOMIC DNA]</scope>
    <source>
        <strain evidence="6 7">T05b</strain>
    </source>
</reference>
<gene>
    <name evidence="6" type="ORF">JWV37_01005</name>
</gene>
<protein>
    <submittedName>
        <fullName evidence="6">4Fe-4S dicluster domain-containing protein</fullName>
    </submittedName>
</protein>
<dbReference type="Gene3D" id="3.30.70.20">
    <property type="match status" value="2"/>
</dbReference>
<evidence type="ECO:0000259" key="5">
    <source>
        <dbReference type="PROSITE" id="PS51379"/>
    </source>
</evidence>
<dbReference type="SUPFAM" id="SSF54862">
    <property type="entry name" value="4Fe-4S ferredoxins"/>
    <property type="match status" value="1"/>
</dbReference>
<evidence type="ECO:0000256" key="2">
    <source>
        <dbReference type="ARBA" id="ARBA00022723"/>
    </source>
</evidence>
<dbReference type="PROSITE" id="PS00198">
    <property type="entry name" value="4FE4S_FER_1"/>
    <property type="match status" value="2"/>
</dbReference>
<dbReference type="InterPro" id="IPR017900">
    <property type="entry name" value="4Fe4S_Fe_S_CS"/>
</dbReference>
<sequence length="560" mass="62054">MAKEYVYYDHLNLEIPLQDHIEVVKTPLLGEQCLVTNHPDVPSHLVAPEIDFYLQHSQDSLLDKALNASTLFEARALCYDFSQDSDFSQEVGKNILLVGEEEALSDLKQALKAKGFAVLVVHPSEVAMIEGHLGALHVTLRQEDALHEVDADQMVWFEAPEFALRQSGVLNPEKNDIAQIVEAIEAKTGTHTYKNFITYDPSICQYHERREEVCGKCAEVCPTVAIVKLDDTKHLQFSHIDCHGCGGCISVCPSGAVEYAQMPRRAFYEIAKLYQDKTALIIPRKMGLDALHVSLPQNVLPLGIEGEKFLHEAHLLTLLQESGSSVVFYTDFISKGTGDVISILNQAYEKMYGTKAIYVAMNEAELIQALQEVGPIEGTRHGIQEDGLRKREIFSARLAWAVGEGDYGTIQAGEHVRYGTININEEACTLCLSCVGACNVRALTAHTSDNSLRFDASICTSCGYCEATCPEKDCLSMERGEIALNKGWFGQRIMAKDTLFECVKCGKPFATSKSVNRIAAIMAPLFAGNDTKLKSLYCCGDCKPKVMFEDYLKEREKATL</sequence>
<keyword evidence="1" id="KW-0004">4Fe-4S</keyword>
<evidence type="ECO:0000313" key="6">
    <source>
        <dbReference type="EMBL" id="MBN2963346.1"/>
    </source>
</evidence>
<keyword evidence="4" id="KW-0411">Iron-sulfur</keyword>
<evidence type="ECO:0000256" key="1">
    <source>
        <dbReference type="ARBA" id="ARBA00022485"/>
    </source>
</evidence>
<feature type="domain" description="4Fe-4S ferredoxin-type" evidence="5">
    <location>
        <begin position="450"/>
        <end position="480"/>
    </location>
</feature>
<feature type="domain" description="4Fe-4S ferredoxin-type" evidence="5">
    <location>
        <begin position="419"/>
        <end position="448"/>
    </location>
</feature>
<comment type="caution">
    <text evidence="6">The sequence shown here is derived from an EMBL/GenBank/DDBJ whole genome shotgun (WGS) entry which is preliminary data.</text>
</comment>
<organism evidence="6 7">
    <name type="scientific">Sulfurospirillum tamanense</name>
    <dbReference type="NCBI Taxonomy" id="2813362"/>
    <lineage>
        <taxon>Bacteria</taxon>
        <taxon>Pseudomonadati</taxon>
        <taxon>Campylobacterota</taxon>
        <taxon>Epsilonproteobacteria</taxon>
        <taxon>Campylobacterales</taxon>
        <taxon>Sulfurospirillaceae</taxon>
        <taxon>Sulfurospirillum</taxon>
    </lineage>
</organism>
<keyword evidence="2" id="KW-0479">Metal-binding</keyword>
<dbReference type="PANTHER" id="PTHR43687">
    <property type="entry name" value="ADENYLYLSULFATE REDUCTASE, BETA SUBUNIT"/>
    <property type="match status" value="1"/>
</dbReference>
<proteinExistence type="predicted"/>
<dbReference type="InterPro" id="IPR050572">
    <property type="entry name" value="Fe-S_Ferredoxin"/>
</dbReference>
<dbReference type="PANTHER" id="PTHR43687:SF4">
    <property type="entry name" value="BLR5484 PROTEIN"/>
    <property type="match status" value="1"/>
</dbReference>
<name>A0ABS2WNT3_9BACT</name>
<evidence type="ECO:0000313" key="7">
    <source>
        <dbReference type="Proteomes" id="UP000703590"/>
    </source>
</evidence>
<dbReference type="Proteomes" id="UP000703590">
    <property type="component" value="Unassembled WGS sequence"/>
</dbReference>
<evidence type="ECO:0000256" key="4">
    <source>
        <dbReference type="ARBA" id="ARBA00023014"/>
    </source>
</evidence>
<feature type="domain" description="4Fe-4S ferredoxin-type" evidence="5">
    <location>
        <begin position="199"/>
        <end position="232"/>
    </location>
</feature>
<evidence type="ECO:0000256" key="3">
    <source>
        <dbReference type="ARBA" id="ARBA00023004"/>
    </source>
</evidence>